<evidence type="ECO:0000313" key="3">
    <source>
        <dbReference type="Proteomes" id="UP000694001"/>
    </source>
</evidence>
<protein>
    <submittedName>
        <fullName evidence="2">Uncharacterized protein</fullName>
    </submittedName>
</protein>
<keyword evidence="1" id="KW-0812">Transmembrane</keyword>
<dbReference type="RefSeq" id="WP_218285591.1">
    <property type="nucleotide sequence ID" value="NZ_CP076448.1"/>
</dbReference>
<organism evidence="2 3">
    <name type="scientific">Elioraea tepida</name>
    <dbReference type="NCBI Taxonomy" id="2843330"/>
    <lineage>
        <taxon>Bacteria</taxon>
        <taxon>Pseudomonadati</taxon>
        <taxon>Pseudomonadota</taxon>
        <taxon>Alphaproteobacteria</taxon>
        <taxon>Acetobacterales</taxon>
        <taxon>Elioraeaceae</taxon>
        <taxon>Elioraea</taxon>
    </lineage>
</organism>
<evidence type="ECO:0000313" key="2">
    <source>
        <dbReference type="EMBL" id="QXM24534.1"/>
    </source>
</evidence>
<keyword evidence="1" id="KW-1133">Transmembrane helix</keyword>
<dbReference type="EMBL" id="CP076448">
    <property type="protein sequence ID" value="QXM24534.1"/>
    <property type="molecule type" value="Genomic_DNA"/>
</dbReference>
<dbReference type="AlphaFoldDB" id="A0A975YJD0"/>
<name>A0A975YJD0_9PROT</name>
<keyword evidence="3" id="KW-1185">Reference proteome</keyword>
<evidence type="ECO:0000256" key="1">
    <source>
        <dbReference type="SAM" id="Phobius"/>
    </source>
</evidence>
<gene>
    <name evidence="2" type="ORF">KO353_15050</name>
</gene>
<proteinExistence type="predicted"/>
<keyword evidence="1" id="KW-0472">Membrane</keyword>
<feature type="transmembrane region" description="Helical" evidence="1">
    <location>
        <begin position="307"/>
        <end position="328"/>
    </location>
</feature>
<dbReference type="Proteomes" id="UP000694001">
    <property type="component" value="Chromosome"/>
</dbReference>
<dbReference type="KEGG" id="elio:KO353_15050"/>
<sequence length="334" mass="34902">MAVAVSLPQAARLAPVREALLRLVRRTMPEARVTETAEGLIVWDRGEVEPPAAARLAARLVELLPEAPHAVRRVRLPEGAGALAAALGHRTGSTLAAKLPPDPDNAVLHALWRRLSGLTPASWVRRSPIVALRRGARARRVAHRLEIDAEAAARSLPVASPLPAFALKALEPLLLEAAPGLVGTTPVEGRLLLPLTPEAALSGAYDRLEQAIGRERLARIVPAIALADAIASPSAMASARVRLAADGQRLLLGCDAAACLELLALLAEPRDLLAVPAAAAREAGGEAVRALGPQRLLLRSCRTEADIAFGLGLGIGLFEGPVVSALLAGQRRGC</sequence>
<accession>A0A975YJD0</accession>
<reference evidence="2" key="1">
    <citation type="submission" date="2021-06" db="EMBL/GenBank/DDBJ databases">
        <title>Elioraea tepida, sp. nov., a moderately thermophilic aerobic anoxygenic phototrophic bacterium isolated from an alkaline siliceous hot spring mat community in Yellowstone National Park, WY, USA.</title>
        <authorList>
            <person name="Saini M.K."/>
            <person name="Yoshida S."/>
            <person name="Sebastian A."/>
            <person name="Hirose S."/>
            <person name="Hara E."/>
            <person name="Tamaki H."/>
            <person name="Soulier N.T."/>
            <person name="Albert I."/>
            <person name="Hanada S."/>
            <person name="Bryant D.A."/>
            <person name="Tank M."/>
        </authorList>
    </citation>
    <scope>NUCLEOTIDE SEQUENCE</scope>
    <source>
        <strain evidence="2">MS-P2</strain>
    </source>
</reference>